<sequence length="257" mass="28329">MRIAKFKITKPMNFGLSTLSLSIAVFSGLLTQLRAQSEINFRGNYGDSKITSIVKFVPPSDQIVDNSRGGASRAEIKCSHDQAYNHSFKALLPASNQGLTVATHPSFLVYLPKTSAPIIHFTLRDENNRGVYQTTVPIVKTGGIVSISLPEDQPPLQLGKTYQWSVALICQPTQTDIPFASGKVRRIELNSSLSSQLDNKNLLQQAFSYGQAGIWYESLVILAQLRKTRPDDQTIADNWLQLLNSVGLEEIAAEPLL</sequence>
<organism evidence="1">
    <name type="scientific">Symploca sp. SIO1C4</name>
    <dbReference type="NCBI Taxonomy" id="2607765"/>
    <lineage>
        <taxon>Bacteria</taxon>
        <taxon>Bacillati</taxon>
        <taxon>Cyanobacteriota</taxon>
        <taxon>Cyanophyceae</taxon>
        <taxon>Coleofasciculales</taxon>
        <taxon>Coleofasciculaceae</taxon>
        <taxon>Symploca</taxon>
    </lineage>
</organism>
<proteinExistence type="predicted"/>
<dbReference type="InterPro" id="IPR010328">
    <property type="entry name" value="DUF928"/>
</dbReference>
<comment type="caution">
    <text evidence="1">The sequence shown here is derived from an EMBL/GenBank/DDBJ whole genome shotgun (WGS) entry which is preliminary data.</text>
</comment>
<dbReference type="EMBL" id="JAAHFQ010000242">
    <property type="protein sequence ID" value="NER28644.1"/>
    <property type="molecule type" value="Genomic_DNA"/>
</dbReference>
<protein>
    <submittedName>
        <fullName evidence="1">DUF928 domain-containing protein</fullName>
    </submittedName>
</protein>
<name>A0A6B3NF19_9CYAN</name>
<evidence type="ECO:0000313" key="1">
    <source>
        <dbReference type="EMBL" id="NER28644.1"/>
    </source>
</evidence>
<dbReference type="AlphaFoldDB" id="A0A6B3NF19"/>
<accession>A0A6B3NF19</accession>
<gene>
    <name evidence="1" type="ORF">F6J89_13675</name>
</gene>
<reference evidence="1" key="1">
    <citation type="submission" date="2019-11" db="EMBL/GenBank/DDBJ databases">
        <title>Genomic insights into an expanded diversity of filamentous marine cyanobacteria reveals the extraordinary biosynthetic potential of Moorea and Okeania.</title>
        <authorList>
            <person name="Ferreira Leao T."/>
            <person name="Wang M."/>
            <person name="Moss N."/>
            <person name="Da Silva R."/>
            <person name="Sanders J."/>
            <person name="Nurk S."/>
            <person name="Gurevich A."/>
            <person name="Humphrey G."/>
            <person name="Reher R."/>
            <person name="Zhu Q."/>
            <person name="Belda-Ferre P."/>
            <person name="Glukhov E."/>
            <person name="Rex R."/>
            <person name="Dorrestein P.C."/>
            <person name="Knight R."/>
            <person name="Pevzner P."/>
            <person name="Gerwick W.H."/>
            <person name="Gerwick L."/>
        </authorList>
    </citation>
    <scope>NUCLEOTIDE SEQUENCE</scope>
    <source>
        <strain evidence="1">SIO1C4</strain>
    </source>
</reference>
<dbReference type="Pfam" id="PF06051">
    <property type="entry name" value="DUF928"/>
    <property type="match status" value="1"/>
</dbReference>